<dbReference type="RefSeq" id="WP_249332302.1">
    <property type="nucleotide sequence ID" value="NZ_JACRSY010000008.1"/>
</dbReference>
<dbReference type="AlphaFoldDB" id="A0A926EF37"/>
<protein>
    <submittedName>
        <fullName evidence="2">Sigma-70 family RNA polymerase sigma factor</fullName>
    </submittedName>
</protein>
<feature type="coiled-coil region" evidence="1">
    <location>
        <begin position="67"/>
        <end position="101"/>
    </location>
</feature>
<sequence>MDNNLYCKVEGMLYSVPKLKIEIDNLKIDLEELMEYEGIRGASDNEKAGSPTYAINSSVENEVVNRMEKLADKEQAIIRKINSKERELKRIENALSILTEGERLLIEFWYFKRYTVNRICDLLEISDRSFSRRRKNIIIKRLIPIFMA</sequence>
<evidence type="ECO:0000313" key="3">
    <source>
        <dbReference type="Proteomes" id="UP000655830"/>
    </source>
</evidence>
<accession>A0A926EF37</accession>
<proteinExistence type="predicted"/>
<keyword evidence="1" id="KW-0175">Coiled coil</keyword>
<evidence type="ECO:0000313" key="2">
    <source>
        <dbReference type="EMBL" id="MBC8579148.1"/>
    </source>
</evidence>
<organism evidence="2 3">
    <name type="scientific">Zhenhengia yiwuensis</name>
    <dbReference type="NCBI Taxonomy" id="2763666"/>
    <lineage>
        <taxon>Bacteria</taxon>
        <taxon>Bacillati</taxon>
        <taxon>Bacillota</taxon>
        <taxon>Clostridia</taxon>
        <taxon>Lachnospirales</taxon>
        <taxon>Lachnospiraceae</taxon>
        <taxon>Zhenhengia</taxon>
    </lineage>
</organism>
<dbReference type="EMBL" id="JACRSY010000008">
    <property type="protein sequence ID" value="MBC8579148.1"/>
    <property type="molecule type" value="Genomic_DNA"/>
</dbReference>
<dbReference type="Proteomes" id="UP000655830">
    <property type="component" value="Unassembled WGS sequence"/>
</dbReference>
<keyword evidence="3" id="KW-1185">Reference proteome</keyword>
<evidence type="ECO:0000256" key="1">
    <source>
        <dbReference type="SAM" id="Coils"/>
    </source>
</evidence>
<name>A0A926EF37_9FIRM</name>
<dbReference type="InterPro" id="IPR013324">
    <property type="entry name" value="RNA_pol_sigma_r3/r4-like"/>
</dbReference>
<comment type="caution">
    <text evidence="2">The sequence shown here is derived from an EMBL/GenBank/DDBJ whole genome shotgun (WGS) entry which is preliminary data.</text>
</comment>
<gene>
    <name evidence="2" type="ORF">H8718_06305</name>
</gene>
<dbReference type="Gene3D" id="1.20.140.160">
    <property type="match status" value="1"/>
</dbReference>
<reference evidence="2" key="1">
    <citation type="submission" date="2020-08" db="EMBL/GenBank/DDBJ databases">
        <title>Genome public.</title>
        <authorList>
            <person name="Liu C."/>
            <person name="Sun Q."/>
        </authorList>
    </citation>
    <scope>NUCLEOTIDE SEQUENCE</scope>
    <source>
        <strain evidence="2">NSJ-12</strain>
    </source>
</reference>
<dbReference type="SUPFAM" id="SSF88659">
    <property type="entry name" value="Sigma3 and sigma4 domains of RNA polymerase sigma factors"/>
    <property type="match status" value="1"/>
</dbReference>